<dbReference type="Pfam" id="PF02566">
    <property type="entry name" value="OsmC"/>
    <property type="match status" value="1"/>
</dbReference>
<dbReference type="PANTHER" id="PTHR39624">
    <property type="entry name" value="PROTEIN INVOLVED IN RIMO-MEDIATED BETA-METHYLTHIOLATION OF RIBOSOMAL PROTEIN S12 YCAO"/>
    <property type="match status" value="1"/>
</dbReference>
<proteinExistence type="predicted"/>
<dbReference type="RefSeq" id="WP_289271349.1">
    <property type="nucleotide sequence ID" value="NZ_OX365700.1"/>
</dbReference>
<name>A0AA86N3D9_9BACT</name>
<dbReference type="InterPro" id="IPR036102">
    <property type="entry name" value="OsmC/Ohrsf"/>
</dbReference>
<dbReference type="SUPFAM" id="SSF82784">
    <property type="entry name" value="OsmC-like"/>
    <property type="match status" value="1"/>
</dbReference>
<accession>A0AA86N3D9</accession>
<reference evidence="1" key="1">
    <citation type="submission" date="2022-10" db="EMBL/GenBank/DDBJ databases">
        <authorList>
            <person name="Koch H."/>
        </authorList>
    </citation>
    <scope>NUCLEOTIDE SEQUENCE</scope>
    <source>
        <strain evidence="1">DNF</strain>
    </source>
</reference>
<dbReference type="InterPro" id="IPR003718">
    <property type="entry name" value="OsmC/Ohr_fam"/>
</dbReference>
<protein>
    <submittedName>
        <fullName evidence="1">OsmC family peroxiredoxin</fullName>
    </submittedName>
</protein>
<dbReference type="InterPro" id="IPR015946">
    <property type="entry name" value="KH_dom-like_a/b"/>
</dbReference>
<organism evidence="1 2">
    <name type="scientific">Nitrospira tepida</name>
    <dbReference type="NCBI Taxonomy" id="2973512"/>
    <lineage>
        <taxon>Bacteria</taxon>
        <taxon>Pseudomonadati</taxon>
        <taxon>Nitrospirota</taxon>
        <taxon>Nitrospiria</taxon>
        <taxon>Nitrospirales</taxon>
        <taxon>Nitrospiraceae</taxon>
        <taxon>Nitrospira</taxon>
    </lineage>
</organism>
<dbReference type="Gene3D" id="3.30.300.20">
    <property type="match status" value="1"/>
</dbReference>
<evidence type="ECO:0000313" key="2">
    <source>
        <dbReference type="Proteomes" id="UP001179121"/>
    </source>
</evidence>
<sequence>MNLTVSYRGGTKFHIHSNAHMVVTDQPREDGGTDAGMSPVELFIGSLAGCIAYFVARYCARHNIESEGLVLDVEYEMAEQPHRVGKVAVRIHVPASMNPSQEERLLRVAHACTVHQSLVVPPRVDISLVAKDRTAA</sequence>
<dbReference type="PANTHER" id="PTHR39624:SF2">
    <property type="entry name" value="OSMC-LIKE PROTEIN"/>
    <property type="match status" value="1"/>
</dbReference>
<evidence type="ECO:0000313" key="1">
    <source>
        <dbReference type="EMBL" id="CAI4033926.1"/>
    </source>
</evidence>
<dbReference type="Proteomes" id="UP001179121">
    <property type="component" value="Chromosome"/>
</dbReference>
<dbReference type="EMBL" id="OX365700">
    <property type="protein sequence ID" value="CAI4033926.1"/>
    <property type="molecule type" value="Genomic_DNA"/>
</dbReference>
<dbReference type="AlphaFoldDB" id="A0AA86N3D9"/>
<gene>
    <name evidence="1" type="ORF">DNFV4_04368</name>
</gene>
<dbReference type="KEGG" id="nti:DNFV4_04368"/>
<keyword evidence="2" id="KW-1185">Reference proteome</keyword>